<dbReference type="InterPro" id="IPR020846">
    <property type="entry name" value="MFS_dom"/>
</dbReference>
<keyword evidence="3 8" id="KW-0813">Transport</keyword>
<keyword evidence="8" id="KW-0997">Cell inner membrane</keyword>
<keyword evidence="7 8" id="KW-0472">Membrane</keyword>
<dbReference type="Gene3D" id="1.20.1720.10">
    <property type="entry name" value="Multidrug resistance protein D"/>
    <property type="match status" value="1"/>
</dbReference>
<dbReference type="Proteomes" id="UP000295023">
    <property type="component" value="Unassembled WGS sequence"/>
</dbReference>
<feature type="transmembrane region" description="Helical" evidence="8">
    <location>
        <begin position="304"/>
        <end position="330"/>
    </location>
</feature>
<keyword evidence="11" id="KW-1185">Reference proteome</keyword>
<proteinExistence type="inferred from homology"/>
<feature type="transmembrane region" description="Helical" evidence="8">
    <location>
        <begin position="99"/>
        <end position="120"/>
    </location>
</feature>
<comment type="similarity">
    <text evidence="2 8">Belongs to the major facilitator superfamily. Bcr/CmlA family.</text>
</comment>
<feature type="transmembrane region" description="Helical" evidence="8">
    <location>
        <begin position="342"/>
        <end position="362"/>
    </location>
</feature>
<dbReference type="RefSeq" id="WP_132296122.1">
    <property type="nucleotide sequence ID" value="NZ_SKBM01000037.1"/>
</dbReference>
<dbReference type="GO" id="GO:0042910">
    <property type="term" value="F:xenobiotic transmembrane transporter activity"/>
    <property type="evidence" value="ECO:0007669"/>
    <property type="project" value="InterPro"/>
</dbReference>
<dbReference type="GO" id="GO:1990961">
    <property type="term" value="P:xenobiotic detoxification by transmembrane export across the plasma membrane"/>
    <property type="evidence" value="ECO:0007669"/>
    <property type="project" value="InterPro"/>
</dbReference>
<accession>A0A4R4D3M7</accession>
<feature type="transmembrane region" description="Helical" evidence="8">
    <location>
        <begin position="132"/>
        <end position="156"/>
    </location>
</feature>
<evidence type="ECO:0000256" key="3">
    <source>
        <dbReference type="ARBA" id="ARBA00022448"/>
    </source>
</evidence>
<evidence type="ECO:0000256" key="4">
    <source>
        <dbReference type="ARBA" id="ARBA00022475"/>
    </source>
</evidence>
<dbReference type="PANTHER" id="PTHR23502:SF132">
    <property type="entry name" value="POLYAMINE TRANSPORTER 2-RELATED"/>
    <property type="match status" value="1"/>
</dbReference>
<comment type="subcellular location">
    <subcellularLocation>
        <location evidence="8">Cell inner membrane</location>
        <topology evidence="8">Multi-pass membrane protein</topology>
    </subcellularLocation>
    <subcellularLocation>
        <location evidence="1">Cell membrane</location>
        <topology evidence="1">Multi-pass membrane protein</topology>
    </subcellularLocation>
</comment>
<comment type="caution">
    <text evidence="8">Lacks conserved residue(s) required for the propagation of feature annotation.</text>
</comment>
<dbReference type="GO" id="GO:0015385">
    <property type="term" value="F:sodium:proton antiporter activity"/>
    <property type="evidence" value="ECO:0007669"/>
    <property type="project" value="TreeGrafter"/>
</dbReference>
<dbReference type="GO" id="GO:0005886">
    <property type="term" value="C:plasma membrane"/>
    <property type="evidence" value="ECO:0007669"/>
    <property type="project" value="UniProtKB-SubCell"/>
</dbReference>
<comment type="caution">
    <text evidence="10">The sequence shown here is derived from an EMBL/GenBank/DDBJ whole genome shotgun (WGS) entry which is preliminary data.</text>
</comment>
<feature type="transmembrane region" description="Helical" evidence="8">
    <location>
        <begin position="212"/>
        <end position="236"/>
    </location>
</feature>
<evidence type="ECO:0000259" key="9">
    <source>
        <dbReference type="PROSITE" id="PS50850"/>
    </source>
</evidence>
<feature type="domain" description="Major facilitator superfamily (MFS) profile" evidence="9">
    <location>
        <begin position="1"/>
        <end position="391"/>
    </location>
</feature>
<dbReference type="InterPro" id="IPR036259">
    <property type="entry name" value="MFS_trans_sf"/>
</dbReference>
<feature type="transmembrane region" description="Helical" evidence="8">
    <location>
        <begin position="248"/>
        <end position="266"/>
    </location>
</feature>
<evidence type="ECO:0000256" key="7">
    <source>
        <dbReference type="ARBA" id="ARBA00023136"/>
    </source>
</evidence>
<dbReference type="CDD" id="cd17320">
    <property type="entry name" value="MFS_MdfA_MDR_like"/>
    <property type="match status" value="1"/>
</dbReference>
<keyword evidence="5 8" id="KW-0812">Transmembrane</keyword>
<dbReference type="PANTHER" id="PTHR23502">
    <property type="entry name" value="MAJOR FACILITATOR SUPERFAMILY"/>
    <property type="match status" value="1"/>
</dbReference>
<evidence type="ECO:0000256" key="6">
    <source>
        <dbReference type="ARBA" id="ARBA00022989"/>
    </source>
</evidence>
<dbReference type="OrthoDB" id="9800416at2"/>
<reference evidence="10 11" key="1">
    <citation type="submission" date="2019-03" db="EMBL/GenBank/DDBJ databases">
        <title>Paracraurococcus aquatilis NE82 genome sequence.</title>
        <authorList>
            <person name="Zhao Y."/>
            <person name="Du Z."/>
        </authorList>
    </citation>
    <scope>NUCLEOTIDE SEQUENCE [LARGE SCALE GENOMIC DNA]</scope>
    <source>
        <strain evidence="10 11">NE82</strain>
    </source>
</reference>
<dbReference type="PROSITE" id="PS50850">
    <property type="entry name" value="MFS"/>
    <property type="match status" value="1"/>
</dbReference>
<dbReference type="NCBIfam" id="NF008314">
    <property type="entry name" value="PRK11102.1"/>
    <property type="match status" value="1"/>
</dbReference>
<evidence type="ECO:0000313" key="11">
    <source>
        <dbReference type="Proteomes" id="UP000295023"/>
    </source>
</evidence>
<protein>
    <recommendedName>
        <fullName evidence="8">Bcr/CflA family efflux transporter</fullName>
    </recommendedName>
</protein>
<dbReference type="Pfam" id="PF07690">
    <property type="entry name" value="MFS_1"/>
    <property type="match status" value="1"/>
</dbReference>
<feature type="transmembrane region" description="Helical" evidence="8">
    <location>
        <begin position="162"/>
        <end position="183"/>
    </location>
</feature>
<dbReference type="InterPro" id="IPR011701">
    <property type="entry name" value="MFS"/>
</dbReference>
<dbReference type="FunFam" id="1.20.1720.10:FF:000005">
    <property type="entry name" value="Bcr/CflA family efflux transporter"/>
    <property type="match status" value="1"/>
</dbReference>
<evidence type="ECO:0000313" key="10">
    <source>
        <dbReference type="EMBL" id="TCZ53654.1"/>
    </source>
</evidence>
<name>A0A4R4D3M7_9PROT</name>
<keyword evidence="6 8" id="KW-1133">Transmembrane helix</keyword>
<feature type="transmembrane region" description="Helical" evidence="8">
    <location>
        <begin position="368"/>
        <end position="388"/>
    </location>
</feature>
<evidence type="ECO:0000256" key="1">
    <source>
        <dbReference type="ARBA" id="ARBA00004651"/>
    </source>
</evidence>
<evidence type="ECO:0000256" key="2">
    <source>
        <dbReference type="ARBA" id="ARBA00006236"/>
    </source>
</evidence>
<feature type="transmembrane region" description="Helical" evidence="8">
    <location>
        <begin position="44"/>
        <end position="62"/>
    </location>
</feature>
<dbReference type="InterPro" id="IPR004812">
    <property type="entry name" value="Efflux_drug-R_Bcr/CmlA"/>
</dbReference>
<feature type="transmembrane region" description="Helical" evidence="8">
    <location>
        <begin position="74"/>
        <end position="93"/>
    </location>
</feature>
<gene>
    <name evidence="10" type="ORF">EXY23_24295</name>
</gene>
<evidence type="ECO:0000256" key="8">
    <source>
        <dbReference type="RuleBase" id="RU365088"/>
    </source>
</evidence>
<dbReference type="SUPFAM" id="SSF103473">
    <property type="entry name" value="MFS general substrate transporter"/>
    <property type="match status" value="1"/>
</dbReference>
<feature type="transmembrane region" description="Helical" evidence="8">
    <location>
        <begin position="278"/>
        <end position="298"/>
    </location>
</feature>
<dbReference type="AlphaFoldDB" id="A0A4R4D3M7"/>
<dbReference type="EMBL" id="SKBM01000037">
    <property type="protein sequence ID" value="TCZ53654.1"/>
    <property type="molecule type" value="Genomic_DNA"/>
</dbReference>
<evidence type="ECO:0000256" key="5">
    <source>
        <dbReference type="ARBA" id="ARBA00022692"/>
    </source>
</evidence>
<sequence>MSPRPWFLPLLLGAMAAFGPLATDMYLPAFPAIAAGLPADPASVQVTLATFFAGTALGQLGYGPLSDRVGRRPALLLGLVVFTLASIGCALTRDIDALIWLRFGQGLGGCAGMVVSRAIVRDLTEGVASIRLMSQLLLVMGLAPILAPSLGSALLGLADWRAIFWVLAAYSAGLAVLVALFLPESLEAERRRRDGPAGILMTYARLLRNRQFLGHALSGALPSGGLFAYIAGSPFVFMQLFHLSPDRYGMLFGLNAFGLILAGQVTARLARRLPGEPLLAAVQGVMAVAGLLLLGAAVTGLGGFWAIVALIFCYVACFGAVMPLATTLALAPQSRAAGSASAVIGTLQFGLGAVTGALVGALHNGTAVPMAAIIAACGVLGVLARRLLVRA</sequence>
<keyword evidence="4" id="KW-1003">Cell membrane</keyword>
<organism evidence="10 11">
    <name type="scientific">Roseicella aquatilis</name>
    <dbReference type="NCBI Taxonomy" id="2527868"/>
    <lineage>
        <taxon>Bacteria</taxon>
        <taxon>Pseudomonadati</taxon>
        <taxon>Pseudomonadota</taxon>
        <taxon>Alphaproteobacteria</taxon>
        <taxon>Acetobacterales</taxon>
        <taxon>Roseomonadaceae</taxon>
        <taxon>Roseicella</taxon>
    </lineage>
</organism>
<dbReference type="NCBIfam" id="TIGR00710">
    <property type="entry name" value="efflux_Bcr_CflA"/>
    <property type="match status" value="1"/>
</dbReference>